<dbReference type="Proteomes" id="UP000094379">
    <property type="component" value="Unassembled WGS sequence"/>
</dbReference>
<protein>
    <submittedName>
        <fullName evidence="2">Cyclic di-GMP phosphodiesterase YfgF</fullName>
        <ecNumber evidence="2">3.1.4.52</ecNumber>
    </submittedName>
</protein>
<evidence type="ECO:0000313" key="2">
    <source>
        <dbReference type="EMBL" id="ODN67899.1"/>
    </source>
</evidence>
<feature type="domain" description="EAL" evidence="1">
    <location>
        <begin position="1"/>
        <end position="94"/>
    </location>
</feature>
<dbReference type="InterPro" id="IPR050706">
    <property type="entry name" value="Cyclic-di-GMP_PDE-like"/>
</dbReference>
<dbReference type="PATRIC" id="fig|291169.3.peg.410"/>
<dbReference type="STRING" id="291169.A9E74_00405"/>
<sequence>MDDFGAGFNSYSYLKHFPVDILKIDGGFITNLHNDPVDQLLVKSMIDISHSLGKKTVAEFVEDRDTLKMLQDFGVDFVQGYLIGKPQRALPPKH</sequence>
<dbReference type="SUPFAM" id="SSF141868">
    <property type="entry name" value="EAL domain-like"/>
    <property type="match status" value="1"/>
</dbReference>
<dbReference type="EMBL" id="MCRI01000002">
    <property type="protein sequence ID" value="ODN67899.1"/>
    <property type="molecule type" value="Genomic_DNA"/>
</dbReference>
<dbReference type="CDD" id="cd01948">
    <property type="entry name" value="EAL"/>
    <property type="match status" value="1"/>
</dbReference>
<dbReference type="RefSeq" id="WP_281198081.1">
    <property type="nucleotide sequence ID" value="NZ_MCRI01000002.1"/>
</dbReference>
<reference evidence="2 3" key="1">
    <citation type="submission" date="2016-07" db="EMBL/GenBank/DDBJ databases">
        <title>Draft Genome Sequence of Methylophaga muralis Bur 1.</title>
        <authorList>
            <person name="Vasilenko O.V."/>
            <person name="Doronina N.V."/>
            <person name="Shmareva M.N."/>
            <person name="Tarlachkov S.V."/>
            <person name="Mustakhimov I."/>
            <person name="Trotsenko Y.A."/>
        </authorList>
    </citation>
    <scope>NUCLEOTIDE SEQUENCE [LARGE SCALE GENOMIC DNA]</scope>
    <source>
        <strain evidence="2 3">Bur 1</strain>
    </source>
</reference>
<keyword evidence="2" id="KW-0378">Hydrolase</keyword>
<name>A0A1E3GV04_9GAMM</name>
<dbReference type="PANTHER" id="PTHR33121">
    <property type="entry name" value="CYCLIC DI-GMP PHOSPHODIESTERASE PDEF"/>
    <property type="match status" value="1"/>
</dbReference>
<accession>A0A1E3GV04</accession>
<comment type="caution">
    <text evidence="2">The sequence shown here is derived from an EMBL/GenBank/DDBJ whole genome shotgun (WGS) entry which is preliminary data.</text>
</comment>
<dbReference type="PROSITE" id="PS50883">
    <property type="entry name" value="EAL"/>
    <property type="match status" value="1"/>
</dbReference>
<dbReference type="PANTHER" id="PTHR33121:SF23">
    <property type="entry name" value="CYCLIC DI-GMP PHOSPHODIESTERASE PDEB"/>
    <property type="match status" value="1"/>
</dbReference>
<evidence type="ECO:0000259" key="1">
    <source>
        <dbReference type="PROSITE" id="PS50883"/>
    </source>
</evidence>
<dbReference type="Gene3D" id="3.20.20.450">
    <property type="entry name" value="EAL domain"/>
    <property type="match status" value="1"/>
</dbReference>
<dbReference type="EC" id="3.1.4.52" evidence="2"/>
<dbReference type="AlphaFoldDB" id="A0A1E3GV04"/>
<dbReference type="InterPro" id="IPR035919">
    <property type="entry name" value="EAL_sf"/>
</dbReference>
<keyword evidence="3" id="KW-1185">Reference proteome</keyword>
<evidence type="ECO:0000313" key="3">
    <source>
        <dbReference type="Proteomes" id="UP000094379"/>
    </source>
</evidence>
<proteinExistence type="predicted"/>
<organism evidence="2 3">
    <name type="scientific">Methylophaga muralis</name>
    <dbReference type="NCBI Taxonomy" id="291169"/>
    <lineage>
        <taxon>Bacteria</taxon>
        <taxon>Pseudomonadati</taxon>
        <taxon>Pseudomonadota</taxon>
        <taxon>Gammaproteobacteria</taxon>
        <taxon>Thiotrichales</taxon>
        <taxon>Piscirickettsiaceae</taxon>
        <taxon>Methylophaga</taxon>
    </lineage>
</organism>
<dbReference type="GO" id="GO:0071111">
    <property type="term" value="F:cyclic-guanylate-specific phosphodiesterase activity"/>
    <property type="evidence" value="ECO:0007669"/>
    <property type="project" value="UniProtKB-EC"/>
</dbReference>
<dbReference type="Pfam" id="PF00563">
    <property type="entry name" value="EAL"/>
    <property type="match status" value="1"/>
</dbReference>
<gene>
    <name evidence="2" type="primary">yfgF_1</name>
    <name evidence="2" type="ORF">A9E74_00405</name>
</gene>
<dbReference type="InterPro" id="IPR001633">
    <property type="entry name" value="EAL_dom"/>
</dbReference>